<dbReference type="Proteomes" id="UP000281553">
    <property type="component" value="Unassembled WGS sequence"/>
</dbReference>
<evidence type="ECO:0000256" key="2">
    <source>
        <dbReference type="ARBA" id="ARBA00022729"/>
    </source>
</evidence>
<evidence type="ECO:0000256" key="1">
    <source>
        <dbReference type="ARBA" id="ARBA00022692"/>
    </source>
</evidence>
<accession>A0A3P6SBY5</accession>
<dbReference type="InterPro" id="IPR001623">
    <property type="entry name" value="DnaJ_domain"/>
</dbReference>
<evidence type="ECO:0000256" key="4">
    <source>
        <dbReference type="ARBA" id="ARBA00023136"/>
    </source>
</evidence>
<dbReference type="InterPro" id="IPR052606">
    <property type="entry name" value="DnaJ_domain_protein"/>
</dbReference>
<dbReference type="PRINTS" id="PR00625">
    <property type="entry name" value="JDOMAIN"/>
</dbReference>
<protein>
    <recommendedName>
        <fullName evidence="8">J domain-containing protein</fullName>
    </recommendedName>
</protein>
<keyword evidence="3" id="KW-1133">Transmembrane helix</keyword>
<proteinExistence type="predicted"/>
<evidence type="ECO:0000313" key="9">
    <source>
        <dbReference type="EMBL" id="VDK69677.1"/>
    </source>
</evidence>
<dbReference type="InterPro" id="IPR036869">
    <property type="entry name" value="J_dom_sf"/>
</dbReference>
<evidence type="ECO:0000256" key="3">
    <source>
        <dbReference type="ARBA" id="ARBA00022989"/>
    </source>
</evidence>
<keyword evidence="4" id="KW-0472">Membrane</keyword>
<dbReference type="Gene3D" id="1.10.287.110">
    <property type="entry name" value="DnaJ domain"/>
    <property type="match status" value="1"/>
</dbReference>
<keyword evidence="1" id="KW-0812">Transmembrane</keyword>
<dbReference type="OrthoDB" id="10250354at2759"/>
<dbReference type="GO" id="GO:0012505">
    <property type="term" value="C:endomembrane system"/>
    <property type="evidence" value="ECO:0007669"/>
    <property type="project" value="UniProtKB-SubCell"/>
</dbReference>
<organism evidence="9 10">
    <name type="scientific">Dibothriocephalus latus</name>
    <name type="common">Fish tapeworm</name>
    <name type="synonym">Diphyllobothrium latum</name>
    <dbReference type="NCBI Taxonomy" id="60516"/>
    <lineage>
        <taxon>Eukaryota</taxon>
        <taxon>Metazoa</taxon>
        <taxon>Spiralia</taxon>
        <taxon>Lophotrochozoa</taxon>
        <taxon>Platyhelminthes</taxon>
        <taxon>Cestoda</taxon>
        <taxon>Eucestoda</taxon>
        <taxon>Diphyllobothriidea</taxon>
        <taxon>Diphyllobothriidae</taxon>
        <taxon>Dibothriocephalus</taxon>
    </lineage>
</organism>
<dbReference type="PANTHER" id="PTHR44653">
    <property type="entry name" value="DNAJ HOMOLOG SUBFAMILY C MEMBER 1"/>
    <property type="match status" value="1"/>
</dbReference>
<evidence type="ECO:0000256" key="7">
    <source>
        <dbReference type="SAM" id="MobiDB-lite"/>
    </source>
</evidence>
<dbReference type="PROSITE" id="PS50076">
    <property type="entry name" value="DNAJ_2"/>
    <property type="match status" value="1"/>
</dbReference>
<feature type="domain" description="J" evidence="8">
    <location>
        <begin position="101"/>
        <end position="166"/>
    </location>
</feature>
<dbReference type="EMBL" id="UYRU01041772">
    <property type="protein sequence ID" value="VDK69677.1"/>
    <property type="molecule type" value="Genomic_DNA"/>
</dbReference>
<evidence type="ECO:0000256" key="5">
    <source>
        <dbReference type="ARBA" id="ARBA00037847"/>
    </source>
</evidence>
<dbReference type="AlphaFoldDB" id="A0A3P6SBY5"/>
<dbReference type="SUPFAM" id="SSF46565">
    <property type="entry name" value="Chaperone J-domain"/>
    <property type="match status" value="1"/>
</dbReference>
<dbReference type="PANTHER" id="PTHR44653:SF2">
    <property type="entry name" value="DNAJ HOMOLOG SUBFAMILY C MEMBER 1"/>
    <property type="match status" value="1"/>
</dbReference>
<dbReference type="SMART" id="SM00271">
    <property type="entry name" value="DnaJ"/>
    <property type="match status" value="1"/>
</dbReference>
<keyword evidence="6" id="KW-0175">Coiled coil</keyword>
<gene>
    <name evidence="9" type="ORF">DILT_LOCUS2179</name>
</gene>
<dbReference type="Pfam" id="PF00226">
    <property type="entry name" value="DnaJ"/>
    <property type="match status" value="1"/>
</dbReference>
<feature type="region of interest" description="Disordered" evidence="7">
    <location>
        <begin position="403"/>
        <end position="423"/>
    </location>
</feature>
<name>A0A3P6SBY5_DIBLA</name>
<comment type="subcellular location">
    <subcellularLocation>
        <location evidence="5">Endomembrane system</location>
        <topology evidence="5">Single-pass membrane protein</topology>
    </subcellularLocation>
</comment>
<feature type="coiled-coil region" evidence="6">
    <location>
        <begin position="278"/>
        <end position="312"/>
    </location>
</feature>
<sequence>MKATLFSLFQVIRMNYWTVAGQRMVLAQPHDLVSGQLVTNDIMPTVDAVLNQVHSVGNDGYYVGTNGQWTYHNNNCRVFKPNAWDSKELEMFDLVEELDRTFYEFMSIERTASLSDIKRAYRKLSLELHPDKNPDDPDASRKFRQLTTVYHTLKDEELRKSYHSVLDNGLPDWRTPVFYYRTLRKMSNTELAVLATTFSIVIHFAAVWGHTFEKRWTLRERLETHYKRHKASDKRKIAIDVEIAEQLKAIASPTLWDILPIYLVRVVLNFIISIPSCVSSMIKLIRDLAEEKRRTKEEIKELERLEDERKLRKTQKKKQQPEKLQKDPLDVDVSILTTFSPDNLRVSTDELCEADDRPITTKVCCSPLLLFDVRSDFEPDEANASDAEEEDSDDYYLSRRKAKRLGKAPKISVPRDEASDEDEGINLFFLR</sequence>
<keyword evidence="2" id="KW-0732">Signal</keyword>
<dbReference type="CDD" id="cd06257">
    <property type="entry name" value="DnaJ"/>
    <property type="match status" value="1"/>
</dbReference>
<evidence type="ECO:0000313" key="10">
    <source>
        <dbReference type="Proteomes" id="UP000281553"/>
    </source>
</evidence>
<evidence type="ECO:0000259" key="8">
    <source>
        <dbReference type="PROSITE" id="PS50076"/>
    </source>
</evidence>
<keyword evidence="10" id="KW-1185">Reference proteome</keyword>
<reference evidence="9 10" key="1">
    <citation type="submission" date="2018-11" db="EMBL/GenBank/DDBJ databases">
        <authorList>
            <consortium name="Pathogen Informatics"/>
        </authorList>
    </citation>
    <scope>NUCLEOTIDE SEQUENCE [LARGE SCALE GENOMIC DNA]</scope>
</reference>
<evidence type="ECO:0000256" key="6">
    <source>
        <dbReference type="SAM" id="Coils"/>
    </source>
</evidence>